<dbReference type="GO" id="GO:1901987">
    <property type="term" value="P:regulation of cell cycle phase transition"/>
    <property type="evidence" value="ECO:0007669"/>
    <property type="project" value="UniProtKB-ARBA"/>
</dbReference>
<feature type="coiled-coil region" evidence="6">
    <location>
        <begin position="578"/>
        <end position="749"/>
    </location>
</feature>
<feature type="domain" description="Kinesin motor" evidence="8">
    <location>
        <begin position="3"/>
        <end position="336"/>
    </location>
</feature>
<feature type="compositionally biased region" description="Basic and acidic residues" evidence="7">
    <location>
        <begin position="1192"/>
        <end position="1209"/>
    </location>
</feature>
<dbReference type="GO" id="GO:0003777">
    <property type="term" value="F:microtubule motor activity"/>
    <property type="evidence" value="ECO:0007669"/>
    <property type="project" value="InterPro"/>
</dbReference>
<dbReference type="SUPFAM" id="SSF52540">
    <property type="entry name" value="P-loop containing nucleoside triphosphate hydrolases"/>
    <property type="match status" value="1"/>
</dbReference>
<feature type="compositionally biased region" description="Basic and acidic residues" evidence="7">
    <location>
        <begin position="1889"/>
        <end position="1898"/>
    </location>
</feature>
<dbReference type="PROSITE" id="PS50067">
    <property type="entry name" value="KINESIN_MOTOR_2"/>
    <property type="match status" value="1"/>
</dbReference>
<dbReference type="GO" id="GO:0000278">
    <property type="term" value="P:mitotic cell cycle"/>
    <property type="evidence" value="ECO:0007669"/>
    <property type="project" value="UniProtKB-ARBA"/>
</dbReference>
<dbReference type="Gene3D" id="1.10.287.1490">
    <property type="match status" value="1"/>
</dbReference>
<dbReference type="SMART" id="SM00129">
    <property type="entry name" value="KISc"/>
    <property type="match status" value="1"/>
</dbReference>
<evidence type="ECO:0000256" key="5">
    <source>
        <dbReference type="PROSITE-ProRule" id="PRU00283"/>
    </source>
</evidence>
<dbReference type="GO" id="GO:0005524">
    <property type="term" value="F:ATP binding"/>
    <property type="evidence" value="ECO:0007669"/>
    <property type="project" value="UniProtKB-UniRule"/>
</dbReference>
<dbReference type="GO" id="GO:0033044">
    <property type="term" value="P:regulation of chromosome organization"/>
    <property type="evidence" value="ECO:0007669"/>
    <property type="project" value="UniProtKB-ARBA"/>
</dbReference>
<protein>
    <recommendedName>
        <fullName evidence="8">Kinesin motor domain-containing protein</fullName>
    </recommendedName>
</protein>
<dbReference type="PANTHER" id="PTHR47968">
    <property type="entry name" value="CENTROMERE PROTEIN E"/>
    <property type="match status" value="1"/>
</dbReference>
<evidence type="ECO:0000256" key="4">
    <source>
        <dbReference type="ARBA" id="ARBA00023175"/>
    </source>
</evidence>
<dbReference type="PANTHER" id="PTHR47968:SF75">
    <property type="entry name" value="CENTROMERE-ASSOCIATED PROTEIN E"/>
    <property type="match status" value="1"/>
</dbReference>
<dbReference type="GO" id="GO:0008017">
    <property type="term" value="F:microtubule binding"/>
    <property type="evidence" value="ECO:0007669"/>
    <property type="project" value="InterPro"/>
</dbReference>
<dbReference type="InterPro" id="IPR027417">
    <property type="entry name" value="P-loop_NTPase"/>
</dbReference>
<feature type="coiled-coil region" evidence="6">
    <location>
        <begin position="1803"/>
        <end position="1876"/>
    </location>
</feature>
<dbReference type="Pfam" id="PF00225">
    <property type="entry name" value="Kinesin"/>
    <property type="match status" value="1"/>
</dbReference>
<feature type="region of interest" description="Disordered" evidence="7">
    <location>
        <begin position="1349"/>
        <end position="1369"/>
    </location>
</feature>
<accession>A0AAD3DXK5</accession>
<feature type="coiled-coil region" evidence="6">
    <location>
        <begin position="342"/>
        <end position="420"/>
    </location>
</feature>
<dbReference type="PRINTS" id="PR00380">
    <property type="entry name" value="KINESINHEAVY"/>
</dbReference>
<evidence type="ECO:0000256" key="6">
    <source>
        <dbReference type="SAM" id="Coils"/>
    </source>
</evidence>
<proteinExistence type="inferred from homology"/>
<evidence type="ECO:0000256" key="1">
    <source>
        <dbReference type="ARBA" id="ARBA00022741"/>
    </source>
</evidence>
<comment type="caution">
    <text evidence="9">The sequence shown here is derived from an EMBL/GenBank/DDBJ whole genome shotgun (WGS) entry which is preliminary data.</text>
</comment>
<feature type="coiled-coil region" evidence="6">
    <location>
        <begin position="2337"/>
        <end position="2663"/>
    </location>
</feature>
<sequence length="2761" mass="303673">MENISVSVRVRPLNRLEVQEFFAWKIEGNSIVQLDPTTRDVDRTRDTKYGLDHVFGPEWSTQQIYETTTRGIIHKVVNGFNGTVFAYGQTSSGKTHTMLGDSEDPSKAGIIPLAVAEAFRMIESNNLREYLIRVSYMELYNEEVNDLLNHGNVKLPIHESKENGPYVCGLYEEIVTGPEQVMALLKKGNDNRHTGATKMNERSSRSHTIFRMVVESRAVDTEGDGAGAVLVSALTLVDLAGSERLAKTGAEGIRAKECTHINKSLLTLGTVINKLSEGVLAAGGHIPYRDSKLTRILQPSLGGNAKTAIICAMTPAWCHVEESHSTLRFACRAKSIVNNAVVNEVLSDAAVLKRQAKEIEDLKRRLAENGSSAEVSDEINSLRAKLLRLEQREEYLRLELQEQQELYAKAQKQAEVAKKIMFEKNREEPVEGTSRKHNRRETWCPGKSAWAAPAILAAADTPTHSGGGDAIQRKRGLERHDGGMPAKSNAELSALVEEDEEEGDVVEGPTPQRRRRERSFALDELPEEEEEEEDEEDEQQKQAASHPELNRIMAALPSQERVALNALVQNWMGVEERLAATQEELLVAQQAAMQHEETARSALQQKDAMAQQLEQAKWQSRQLDKKVEELTAACRAAEQEREELVASQTQFQEEAAAKYDELHTRHKEVQEAHADLKEKLKAMKAELSDARGRLQLRDSEAGMREAKLVEHAQEVAEISAKLKEKVEELEATRRNAQAAEERTAEMEGRVRELYECNKRLELHVTELESRKRAPLYQKKQEEELKAAVEKAQECEVRAVEAELRAKEARTELEAAQKKLTELQEEMDAKARQAARSQEELAERHSLEVQRLNVESGLQQERHEEALAGMKAAAQELEAAKAALERNLEAREQRISELQQEIKTLQSRIAELEASEAELLACSTAASEKITLLEHTAEEENAAHEAALASAQRSHEEAMAAAVAAHEQAVAALQAAMEEAKASNATAVKQLEEELRGAHDRADELVKSSLDQSQQAEATRLDLQRQVNELAAKVQEAAGALKAKEELKEERQRSKQEIASLKSELQKLQLESKTGAKGKDIAQKEIESLKKRLTDTETKLRAALQDKAAAVQEKGNLERQLKQNLTQKAMIEKTLEKKDAVENKKRESIMVNLNKTKEQVNSYEERLQRAHTELQKIQMDLMAKQSECGSLEEQLKHQQEENAQLREESSKLSAEVDDLRKETGELSTQLAESNCKLEFATENLESAKTEAQQLAADLDRVQSELAAARSDVQQRDLTVEALRGDLERAATQHGLVLGQLERLQSENAGAQQQLEQLLAEGDQLRTTMAELRTALDAAHVATAAAEEARATTQEAARQARQEASELRSALSAMEEQGRLLSANYAASQEGLASAQTHLTEAVAARESLQGQLHMAEATCAALRLQLQQDASSHEQLLGQLSFAEAEAKQLASKLSAAEAAVKQRDGCLEQASTEMHRLASSLSAAELEVQQLSSKLAASQAETQGLAAKVAAAELEIEQSRSQLVDAAAETQRLSEKLAATEFELRRLESLSASFNAASAGQDEAVQRLAGDLATASAEAQQLRERQAEQQHAAAAAARQAAQELADAKAETEGLRDQLAALKQAAAAYDEEAASKLAALEAEVQRLQVQLDHALQEASGYRAQVADAAEQIHALSTHVSSLEAQLSAAPALHHNGQQVAGEQDDTVDLLSSPAPHACKPAAQSLPDGLRESLERLLDESAAEIAELKAALGASEQRAESLREELVAARAQVVEVQSVASALNVTADITRSLSAAGGSRRQQQMTELVQHVDRLTQENNDLKFEMDEVRMNSALEQKQLRALADAAHAELSQQRQQIEVLQDRCASLAADLDAAREASASAQQASNQAEGDARGSDEQNREAASCITALQARVAEVEMERNALQARLSEALAAMDGLAHDLALMASERERLQGVVEELTAQAASGAHLQAKLDGYKDKLRLAAQDAEQLAAARNAYLELQGTVDGQAAKLRELATLQLRYEQLQQQYAGLQEQHAVVQRQLSGVHNDHGTAAGTAEADSEVDGLRSRVAELLERQRALESEMSDLQAACNVIHAEKETLRQAMDRRVLELEIANIGLQDELKKLRGEEPGNTTAASASSSTALKIDALLAERDRLQAQVQDLLLALDNAAVAKEQACARLEAELQDRRAASVGMEAIVASLQQTQQALESEKAGMQEKISMLHEALSAAASARATADGDAIQRATEVEAALSFLQLRFDELLGKHEELQREAADKAADADALRAGMARELEKRKEAERRGEELAGAVEELHGQLLHAQQTANDLASSRSEACQRLAVSENAQGQVQQLELQVSSLQATVKRLESDLTAAKAAAAEAESEAEGLLDQNTVLESQNRDLRESHAALQARVAFVTGQAEEAAARLLDSEAVRSRLQTQVQELTEQVNVANEQRDASKHELAQLHGAVAAAAGDRSRLEMELVNLDKAYKELREENCRLEDALQAAQAKLLAAATSVDHAAREQLSELQSQLQLQESRHRAAMEQRQLELTALQERLAHDQRGFAEREADLQQRLAALEGELERVRDAQGEAIDELELSAKQREAELNAEKLSLQSQIHWLQEENQRLQQQGPSAPAQAVPSHVAEQLAALESELRRAKRGEMKLQAMMYRIRKDVEAANGDLAAYDKLVDTRSLQYDVDLWTQKYKRVAREAEQIELEKRRLQALVEKQEQQLSTLMQAGGSKAPIQPAASSMGVFVDKENMPYR</sequence>
<dbReference type="CDD" id="cd01374">
    <property type="entry name" value="KISc_CENP_E"/>
    <property type="match status" value="1"/>
</dbReference>
<evidence type="ECO:0000256" key="7">
    <source>
        <dbReference type="SAM" id="MobiDB-lite"/>
    </source>
</evidence>
<feature type="region of interest" description="Disordered" evidence="7">
    <location>
        <begin position="494"/>
        <end position="546"/>
    </location>
</feature>
<keyword evidence="1 5" id="KW-0547">Nucleotide-binding</keyword>
<feature type="coiled-coil region" evidence="6">
    <location>
        <begin position="2250"/>
        <end position="2298"/>
    </location>
</feature>
<feature type="region of interest" description="Disordered" evidence="7">
    <location>
        <begin position="1877"/>
        <end position="1898"/>
    </location>
</feature>
<feature type="coiled-coil region" evidence="6">
    <location>
        <begin position="1729"/>
        <end position="1777"/>
    </location>
</feature>
<dbReference type="GO" id="GO:0140694">
    <property type="term" value="P:membraneless organelle assembly"/>
    <property type="evidence" value="ECO:0007669"/>
    <property type="project" value="UniProtKB-ARBA"/>
</dbReference>
<evidence type="ECO:0000256" key="3">
    <source>
        <dbReference type="ARBA" id="ARBA00023054"/>
    </source>
</evidence>
<feature type="coiled-coil region" evidence="6">
    <location>
        <begin position="2694"/>
        <end position="2735"/>
    </location>
</feature>
<reference evidence="9 10" key="1">
    <citation type="journal article" date="2021" name="Sci. Rep.">
        <title>Genome sequencing of the multicellular alga Astrephomene provides insights into convergent evolution of germ-soma differentiation.</title>
        <authorList>
            <person name="Yamashita S."/>
            <person name="Yamamoto K."/>
            <person name="Matsuzaki R."/>
            <person name="Suzuki S."/>
            <person name="Yamaguchi H."/>
            <person name="Hirooka S."/>
            <person name="Minakuchi Y."/>
            <person name="Miyagishima S."/>
            <person name="Kawachi M."/>
            <person name="Toyoda A."/>
            <person name="Nozaki H."/>
        </authorList>
    </citation>
    <scope>NUCLEOTIDE SEQUENCE [LARGE SCALE GENOMIC DNA]</scope>
    <source>
        <strain evidence="9 10">NIES-4017</strain>
    </source>
</reference>
<dbReference type="EMBL" id="BMAR01000033">
    <property type="protein sequence ID" value="GFR49890.1"/>
    <property type="molecule type" value="Genomic_DNA"/>
</dbReference>
<evidence type="ECO:0000313" key="9">
    <source>
        <dbReference type="EMBL" id="GFR49890.1"/>
    </source>
</evidence>
<feature type="region of interest" description="Disordered" evidence="7">
    <location>
        <begin position="1187"/>
        <end position="1212"/>
    </location>
</feature>
<keyword evidence="3 6" id="KW-0175">Coiled coil</keyword>
<dbReference type="GO" id="GO:0000226">
    <property type="term" value="P:microtubule cytoskeleton organization"/>
    <property type="evidence" value="ECO:0007669"/>
    <property type="project" value="UniProtKB-ARBA"/>
</dbReference>
<dbReference type="InterPro" id="IPR001752">
    <property type="entry name" value="Kinesin_motor_dom"/>
</dbReference>
<evidence type="ECO:0000259" key="8">
    <source>
        <dbReference type="PROSITE" id="PS50067"/>
    </source>
</evidence>
<dbReference type="GO" id="GO:0008608">
    <property type="term" value="P:attachment of spindle microtubules to kinetochore"/>
    <property type="evidence" value="ECO:0007669"/>
    <property type="project" value="UniProtKB-ARBA"/>
</dbReference>
<evidence type="ECO:0000313" key="10">
    <source>
        <dbReference type="Proteomes" id="UP001054857"/>
    </source>
</evidence>
<name>A0AAD3DXK5_9CHLO</name>
<dbReference type="GO" id="GO:0000779">
    <property type="term" value="C:condensed chromosome, centromeric region"/>
    <property type="evidence" value="ECO:0007669"/>
    <property type="project" value="UniProtKB-ARBA"/>
</dbReference>
<gene>
    <name evidence="9" type="ORF">Agub_g11994</name>
</gene>
<dbReference type="Gene3D" id="3.40.850.10">
    <property type="entry name" value="Kinesin motor domain"/>
    <property type="match status" value="1"/>
</dbReference>
<organism evidence="9 10">
    <name type="scientific">Astrephomene gubernaculifera</name>
    <dbReference type="NCBI Taxonomy" id="47775"/>
    <lineage>
        <taxon>Eukaryota</taxon>
        <taxon>Viridiplantae</taxon>
        <taxon>Chlorophyta</taxon>
        <taxon>core chlorophytes</taxon>
        <taxon>Chlorophyceae</taxon>
        <taxon>CS clade</taxon>
        <taxon>Chlamydomonadales</taxon>
        <taxon>Astrephomenaceae</taxon>
        <taxon>Astrephomene</taxon>
    </lineage>
</organism>
<dbReference type="GO" id="GO:0043515">
    <property type="term" value="F:kinetochore binding"/>
    <property type="evidence" value="ECO:0007669"/>
    <property type="project" value="UniProtKB-ARBA"/>
</dbReference>
<feature type="binding site" evidence="5">
    <location>
        <begin position="88"/>
        <end position="95"/>
    </location>
    <ligand>
        <name>ATP</name>
        <dbReference type="ChEBI" id="CHEBI:30616"/>
    </ligand>
</feature>
<feature type="coiled-coil region" evidence="6">
    <location>
        <begin position="1905"/>
        <end position="2217"/>
    </location>
</feature>
<feature type="compositionally biased region" description="Low complexity" evidence="7">
    <location>
        <begin position="1877"/>
        <end position="1888"/>
    </location>
</feature>
<keyword evidence="2 5" id="KW-0067">ATP-binding</keyword>
<keyword evidence="10" id="KW-1185">Reference proteome</keyword>
<dbReference type="InterPro" id="IPR027640">
    <property type="entry name" value="Kinesin-like_fam"/>
</dbReference>
<keyword evidence="4 5" id="KW-0505">Motor protein</keyword>
<dbReference type="Proteomes" id="UP001054857">
    <property type="component" value="Unassembled WGS sequence"/>
</dbReference>
<evidence type="ECO:0000256" key="2">
    <source>
        <dbReference type="ARBA" id="ARBA00022840"/>
    </source>
</evidence>
<feature type="compositionally biased region" description="Acidic residues" evidence="7">
    <location>
        <begin position="496"/>
        <end position="505"/>
    </location>
</feature>
<feature type="compositionally biased region" description="Acidic residues" evidence="7">
    <location>
        <begin position="524"/>
        <end position="538"/>
    </location>
</feature>
<dbReference type="FunFam" id="3.40.850.10:FF:000026">
    <property type="entry name" value="Centromere-associated protein E"/>
    <property type="match status" value="1"/>
</dbReference>
<feature type="coiled-coil region" evidence="6">
    <location>
        <begin position="1404"/>
        <end position="1670"/>
    </location>
</feature>
<dbReference type="GO" id="GO:0007018">
    <property type="term" value="P:microtubule-based movement"/>
    <property type="evidence" value="ECO:0007669"/>
    <property type="project" value="InterPro"/>
</dbReference>
<dbReference type="GO" id="GO:0042327">
    <property type="term" value="P:positive regulation of phosphorylation"/>
    <property type="evidence" value="ECO:0007669"/>
    <property type="project" value="UniProtKB-ARBA"/>
</dbReference>
<comment type="similarity">
    <text evidence="5">Belongs to the TRAFAC class myosin-kinesin ATPase superfamily. Kinesin family.</text>
</comment>
<feature type="coiled-coil region" evidence="6">
    <location>
        <begin position="962"/>
        <end position="1119"/>
    </location>
</feature>
<feature type="coiled-coil region" evidence="6">
    <location>
        <begin position="777"/>
        <end position="914"/>
    </location>
</feature>
<dbReference type="InterPro" id="IPR036961">
    <property type="entry name" value="Kinesin_motor_dom_sf"/>
</dbReference>